<reference evidence="7" key="1">
    <citation type="submission" date="2023-04" db="EMBL/GenBank/DDBJ databases">
        <title>Candida boidinii NBRC 10035.</title>
        <authorList>
            <person name="Ichikawa N."/>
            <person name="Sato H."/>
            <person name="Tonouchi N."/>
        </authorList>
    </citation>
    <scope>NUCLEOTIDE SEQUENCE</scope>
    <source>
        <strain evidence="7">NBRC 10035</strain>
    </source>
</reference>
<evidence type="ECO:0000256" key="5">
    <source>
        <dbReference type="ARBA" id="ARBA00023242"/>
    </source>
</evidence>
<keyword evidence="4" id="KW-0234">DNA repair</keyword>
<evidence type="ECO:0000313" key="8">
    <source>
        <dbReference type="Proteomes" id="UP001165120"/>
    </source>
</evidence>
<dbReference type="GO" id="GO:0005634">
    <property type="term" value="C:nucleus"/>
    <property type="evidence" value="ECO:0007669"/>
    <property type="project" value="UniProtKB-SubCell"/>
</dbReference>
<comment type="similarity">
    <text evidence="2">Belongs to the DNA repair metallo-beta-lactamase (DRMBL) family.</text>
</comment>
<dbReference type="GO" id="GO:0003684">
    <property type="term" value="F:damaged DNA binding"/>
    <property type="evidence" value="ECO:0007669"/>
    <property type="project" value="TreeGrafter"/>
</dbReference>
<dbReference type="GO" id="GO:0035312">
    <property type="term" value="F:5'-3' DNA exonuclease activity"/>
    <property type="evidence" value="ECO:0007669"/>
    <property type="project" value="TreeGrafter"/>
</dbReference>
<evidence type="ECO:0000256" key="2">
    <source>
        <dbReference type="ARBA" id="ARBA00010304"/>
    </source>
</evidence>
<dbReference type="AlphaFoldDB" id="A0A9W6T2M2"/>
<name>A0A9W6T2M2_CANBO</name>
<sequence length="643" mass="75250">MDILDFYKDRKKVNDITKSDFTKNDIIDLTNSDEDGEEQEIQIKEDSSIDDIILSQQIIKDEVTNKEEEVNCPICQLNLNQLSISIRSYHVNNCIEIINGDKIVKRSISINENTSIKVKKIRSKKKILKDSNKDKDGGNLATVAVTDNNINNDDNNNINNDDNNNIIKLKKIVKIRKPIPDYKILSFENNFKIAVDAFNYEPDSSINYYVLTHFHSDHYMGITRGWTYRNNIDSNNNNNDDDDIEDEDSDDSKFKEINEDEIIPNTFIICSKVTKNLLIYKFKISSKFIISMDIETELNLPINSNDEDRIVKIKSFDANHCPGSLIFNFESNFYKYLHCGDFRVNKSMILKLKDFKYNKIYLDTTYLSSLYNFPKQHDVINSITDFCFKFNNTNEIKSNQKKVFEFFKFNNKDNDNNKKFKTLIVIGTYSIGKERIAISIAKKLNSKIYCNFTKRETIKLLEWNELIELISDDPFNSQIHLVPMRDIGNLNSVKDYFRNFSKKFNNIIAITPTGWTFNSPYAKKAEDDINDNNSHHHQHNHDQHEKILIDLLNNKSTQFTIDSIESNFKKDSIYNLIKIPYSEHSSFRELTFFSIFLNYNEIIPTVNLNEINKLLIWTKLWKKLNINNSNNNENNSNFSLDNF</sequence>
<feature type="domain" description="DNA repair metallo-beta-lactamase" evidence="6">
    <location>
        <begin position="465"/>
        <end position="609"/>
    </location>
</feature>
<dbReference type="InterPro" id="IPR011084">
    <property type="entry name" value="DRMBL"/>
</dbReference>
<protein>
    <submittedName>
        <fullName evidence="7">Unnamed protein product</fullName>
    </submittedName>
</protein>
<proteinExistence type="inferred from homology"/>
<evidence type="ECO:0000256" key="4">
    <source>
        <dbReference type="ARBA" id="ARBA00023204"/>
    </source>
</evidence>
<keyword evidence="8" id="KW-1185">Reference proteome</keyword>
<dbReference type="GO" id="GO:0006303">
    <property type="term" value="P:double-strand break repair via nonhomologous end joining"/>
    <property type="evidence" value="ECO:0007669"/>
    <property type="project" value="TreeGrafter"/>
</dbReference>
<evidence type="ECO:0000256" key="3">
    <source>
        <dbReference type="ARBA" id="ARBA00022763"/>
    </source>
</evidence>
<dbReference type="GO" id="GO:0036297">
    <property type="term" value="P:interstrand cross-link repair"/>
    <property type="evidence" value="ECO:0007669"/>
    <property type="project" value="TreeGrafter"/>
</dbReference>
<dbReference type="Proteomes" id="UP001165120">
    <property type="component" value="Unassembled WGS sequence"/>
</dbReference>
<dbReference type="Gene3D" id="3.60.15.10">
    <property type="entry name" value="Ribonuclease Z/Hydroxyacylglutathione hydrolase-like"/>
    <property type="match status" value="1"/>
</dbReference>
<dbReference type="PANTHER" id="PTHR23240:SF6">
    <property type="entry name" value="DNA CROSS-LINK REPAIR 1A PROTEIN"/>
    <property type="match status" value="1"/>
</dbReference>
<dbReference type="Pfam" id="PF07522">
    <property type="entry name" value="DRMBL"/>
    <property type="match status" value="1"/>
</dbReference>
<dbReference type="CDD" id="cd16273">
    <property type="entry name" value="SNM1A-1C-like_MBL-fold"/>
    <property type="match status" value="1"/>
</dbReference>
<comment type="caution">
    <text evidence="7">The sequence shown here is derived from an EMBL/GenBank/DDBJ whole genome shotgun (WGS) entry which is preliminary data.</text>
</comment>
<keyword evidence="5" id="KW-0539">Nucleus</keyword>
<dbReference type="PANTHER" id="PTHR23240">
    <property type="entry name" value="DNA CROSS-LINK REPAIR PROTEIN PSO2/SNM1-RELATED"/>
    <property type="match status" value="1"/>
</dbReference>
<dbReference type="EMBL" id="BSXN01001257">
    <property type="protein sequence ID" value="GME72344.1"/>
    <property type="molecule type" value="Genomic_DNA"/>
</dbReference>
<keyword evidence="3" id="KW-0227">DNA damage</keyword>
<dbReference type="InterPro" id="IPR036866">
    <property type="entry name" value="RibonucZ/Hydroxyglut_hydro"/>
</dbReference>
<evidence type="ECO:0000259" key="6">
    <source>
        <dbReference type="Pfam" id="PF07522"/>
    </source>
</evidence>
<evidence type="ECO:0000256" key="1">
    <source>
        <dbReference type="ARBA" id="ARBA00004123"/>
    </source>
</evidence>
<gene>
    <name evidence="7" type="ORF">Cboi02_000356700</name>
</gene>
<dbReference type="SUPFAM" id="SSF56281">
    <property type="entry name" value="Metallo-hydrolase/oxidoreductase"/>
    <property type="match status" value="1"/>
</dbReference>
<organism evidence="7 8">
    <name type="scientific">Candida boidinii</name>
    <name type="common">Yeast</name>
    <dbReference type="NCBI Taxonomy" id="5477"/>
    <lineage>
        <taxon>Eukaryota</taxon>
        <taxon>Fungi</taxon>
        <taxon>Dikarya</taxon>
        <taxon>Ascomycota</taxon>
        <taxon>Saccharomycotina</taxon>
        <taxon>Pichiomycetes</taxon>
        <taxon>Pichiales</taxon>
        <taxon>Pichiaceae</taxon>
        <taxon>Ogataea</taxon>
        <taxon>Ogataea/Candida clade</taxon>
    </lineage>
</organism>
<comment type="subcellular location">
    <subcellularLocation>
        <location evidence="1">Nucleus</location>
    </subcellularLocation>
</comment>
<dbReference type="Gene3D" id="3.40.50.12650">
    <property type="match status" value="1"/>
</dbReference>
<evidence type="ECO:0000313" key="7">
    <source>
        <dbReference type="EMBL" id="GME72344.1"/>
    </source>
</evidence>
<accession>A0A9W6T2M2</accession>